<organism evidence="4 5">
    <name type="scientific">Shewanella gelidii</name>
    <dbReference type="NCBI Taxonomy" id="1642821"/>
    <lineage>
        <taxon>Bacteria</taxon>
        <taxon>Pseudomonadati</taxon>
        <taxon>Pseudomonadota</taxon>
        <taxon>Gammaproteobacteria</taxon>
        <taxon>Alteromonadales</taxon>
        <taxon>Shewanellaceae</taxon>
        <taxon>Shewanella</taxon>
    </lineage>
</organism>
<keyword evidence="1" id="KW-0812">Transmembrane</keyword>
<feature type="domain" description="GGDEF" evidence="3">
    <location>
        <begin position="484"/>
        <end position="595"/>
    </location>
</feature>
<keyword evidence="5" id="KW-1185">Reference proteome</keyword>
<dbReference type="EMBL" id="BMPZ01000004">
    <property type="protein sequence ID" value="GGI83076.1"/>
    <property type="molecule type" value="Genomic_DNA"/>
</dbReference>
<reference evidence="4" key="1">
    <citation type="journal article" date="2014" name="Int. J. Syst. Evol. Microbiol.">
        <title>Complete genome sequence of Corynebacterium casei LMG S-19264T (=DSM 44701T), isolated from a smear-ripened cheese.</title>
        <authorList>
            <consortium name="US DOE Joint Genome Institute (JGI-PGF)"/>
            <person name="Walter F."/>
            <person name="Albersmeier A."/>
            <person name="Kalinowski J."/>
            <person name="Ruckert C."/>
        </authorList>
    </citation>
    <scope>NUCLEOTIDE SEQUENCE</scope>
    <source>
        <strain evidence="4">JCM 30804</strain>
    </source>
</reference>
<protein>
    <recommendedName>
        <fullName evidence="3">GGDEF domain-containing protein</fullName>
    </recommendedName>
</protein>
<sequence>MEFRQIVLCLLLWVPTAFSQSISNEDAHAQMDDLNQLIYQYADKAMVQISELEQALEQHSRSDITRLRLNLLKCEALMELGETKAAINVAQMGDAQAKLLRLEEARPYFLNCLADAHTSTGNLKVALPLFDAAIRLAKQYQQPQALVNALRQRGQIDTDTENFGAAIEDLRLALDIYPDLSTQARNWSWPPIAYIYGAMGNLFYVSGDLKQAIHYSNLAIQSTDVEGKVRHVLVRNAAKMHFDNDDTARGEQLLAQARAMMSQLTGPIDIASSYAIIASIDLSRGRLESAEQLTQLASSTFKSTNKKTLVMRSKRLLAQIKFAKGEPEQALQLMQEAIHQGVELKQFYDLVYFYQIMINHYADTNNYEKAFEYQQLQYQAQNAATDRLNDARFIQYKARLNQHDLAQTQAQQSISQHSQDKTTQLSWAYSIIFVLGMLLIAILIWYLINRSNQRYLNDPLPIDDALPTNQKLDAMLNSAKKSNSPMSLLLIDTGNIRQVDLPVMLDELKEKLREQDLLVRFATDQAVVVLPYTSTNGAEFVGEQLTSQIKAWQPDTPVNIGIASLQQFDTLPSMVRRASVNRLTKRKNVDSNNVL</sequence>
<feature type="chain" id="PRO_5037617274" description="GGDEF domain-containing protein" evidence="2">
    <location>
        <begin position="20"/>
        <end position="595"/>
    </location>
</feature>
<dbReference type="InterPro" id="IPR043128">
    <property type="entry name" value="Rev_trsase/Diguanyl_cyclase"/>
</dbReference>
<dbReference type="SMART" id="SM00028">
    <property type="entry name" value="TPR"/>
    <property type="match status" value="4"/>
</dbReference>
<name>A0A917NAG6_9GAMM</name>
<dbReference type="InterPro" id="IPR011990">
    <property type="entry name" value="TPR-like_helical_dom_sf"/>
</dbReference>
<evidence type="ECO:0000259" key="3">
    <source>
        <dbReference type="PROSITE" id="PS50887"/>
    </source>
</evidence>
<comment type="caution">
    <text evidence="4">The sequence shown here is derived from an EMBL/GenBank/DDBJ whole genome shotgun (WGS) entry which is preliminary data.</text>
</comment>
<dbReference type="Gene3D" id="3.30.70.270">
    <property type="match status" value="1"/>
</dbReference>
<accession>A0A917NAG6</accession>
<keyword evidence="1" id="KW-1133">Transmembrane helix</keyword>
<dbReference type="AlphaFoldDB" id="A0A917NAG6"/>
<dbReference type="InterPro" id="IPR019734">
    <property type="entry name" value="TPR_rpt"/>
</dbReference>
<evidence type="ECO:0000256" key="2">
    <source>
        <dbReference type="SAM" id="SignalP"/>
    </source>
</evidence>
<proteinExistence type="predicted"/>
<feature type="signal peptide" evidence="2">
    <location>
        <begin position="1"/>
        <end position="19"/>
    </location>
</feature>
<dbReference type="SUPFAM" id="SSF55073">
    <property type="entry name" value="Nucleotide cyclase"/>
    <property type="match status" value="1"/>
</dbReference>
<dbReference type="SUPFAM" id="SSF48452">
    <property type="entry name" value="TPR-like"/>
    <property type="match status" value="2"/>
</dbReference>
<feature type="transmembrane region" description="Helical" evidence="1">
    <location>
        <begin position="427"/>
        <end position="448"/>
    </location>
</feature>
<dbReference type="PROSITE" id="PS50887">
    <property type="entry name" value="GGDEF"/>
    <property type="match status" value="1"/>
</dbReference>
<dbReference type="InterPro" id="IPR000160">
    <property type="entry name" value="GGDEF_dom"/>
</dbReference>
<evidence type="ECO:0000313" key="5">
    <source>
        <dbReference type="Proteomes" id="UP000613743"/>
    </source>
</evidence>
<keyword evidence="2" id="KW-0732">Signal</keyword>
<dbReference type="Gene3D" id="1.25.40.10">
    <property type="entry name" value="Tetratricopeptide repeat domain"/>
    <property type="match status" value="2"/>
</dbReference>
<dbReference type="InterPro" id="IPR029787">
    <property type="entry name" value="Nucleotide_cyclase"/>
</dbReference>
<gene>
    <name evidence="4" type="ORF">GCM10009332_20450</name>
</gene>
<evidence type="ECO:0000256" key="1">
    <source>
        <dbReference type="SAM" id="Phobius"/>
    </source>
</evidence>
<keyword evidence="1" id="KW-0472">Membrane</keyword>
<dbReference type="Proteomes" id="UP000613743">
    <property type="component" value="Unassembled WGS sequence"/>
</dbReference>
<dbReference type="RefSeq" id="WP_188920507.1">
    <property type="nucleotide sequence ID" value="NZ_BMPZ01000004.1"/>
</dbReference>
<reference evidence="4" key="2">
    <citation type="submission" date="2020-09" db="EMBL/GenBank/DDBJ databases">
        <authorList>
            <person name="Sun Q."/>
            <person name="Ohkuma M."/>
        </authorList>
    </citation>
    <scope>NUCLEOTIDE SEQUENCE</scope>
    <source>
        <strain evidence="4">JCM 30804</strain>
    </source>
</reference>
<evidence type="ECO:0000313" key="4">
    <source>
        <dbReference type="EMBL" id="GGI83076.1"/>
    </source>
</evidence>